<dbReference type="SUPFAM" id="SSF55846">
    <property type="entry name" value="N-acetylmuramoyl-L-alanine amidase-like"/>
    <property type="match status" value="1"/>
</dbReference>
<dbReference type="SMART" id="SM00701">
    <property type="entry name" value="PGRP"/>
    <property type="match status" value="1"/>
</dbReference>
<keyword evidence="7" id="KW-1185">Reference proteome</keyword>
<dbReference type="Pfam" id="PF01471">
    <property type="entry name" value="PG_binding_1"/>
    <property type="match status" value="2"/>
</dbReference>
<sequence>MKIIDLTGNLPRHQTKRYRKRLVRTITDITIHHSGTERGSAHSFASYHVNKNGWPGIGYHFVIEQDGAIIKTNTLSTVSYHAGQVNAVSAGICLTGNFSSHGPGTEQWDALVFLTKKLLHELGLSPDQVQGHCEQPGASTVCPGFSTESLRRCLMGSPVLKRGDRGAGVVRLQKKLMASGVNSGPVDGLFGVLTETALRHFQKVRRLRVDGIYGAETNEALSASRRVLQRLSPMMKGIDVILVQMTAGAVPDSLFGPATQASVRAYQKTKKIASDGIVGPVTWRMILNGKALP</sequence>
<evidence type="ECO:0000256" key="1">
    <source>
        <dbReference type="ARBA" id="ARBA00007553"/>
    </source>
</evidence>
<dbReference type="Pfam" id="PF01510">
    <property type="entry name" value="Amidase_2"/>
    <property type="match status" value="1"/>
</dbReference>
<dbReference type="PANTHER" id="PTHR11022:SF41">
    <property type="entry name" value="PEPTIDOGLYCAN-RECOGNITION PROTEIN LC-RELATED"/>
    <property type="match status" value="1"/>
</dbReference>
<organism evidence="6 7">
    <name type="scientific">Alteribacter lacisalsi</name>
    <dbReference type="NCBI Taxonomy" id="2045244"/>
    <lineage>
        <taxon>Bacteria</taxon>
        <taxon>Bacillati</taxon>
        <taxon>Bacillota</taxon>
        <taxon>Bacilli</taxon>
        <taxon>Bacillales</taxon>
        <taxon>Bacillaceae</taxon>
        <taxon>Alteribacter</taxon>
    </lineage>
</organism>
<dbReference type="Gene3D" id="1.10.101.10">
    <property type="entry name" value="PGBD-like superfamily/PGBD"/>
    <property type="match status" value="2"/>
</dbReference>
<dbReference type="CDD" id="cd06583">
    <property type="entry name" value="PGRP"/>
    <property type="match status" value="1"/>
</dbReference>
<comment type="caution">
    <text evidence="6">The sequence shown here is derived from an EMBL/GenBank/DDBJ whole genome shotgun (WGS) entry which is preliminary data.</text>
</comment>
<dbReference type="Proteomes" id="UP000248066">
    <property type="component" value="Unassembled WGS sequence"/>
</dbReference>
<dbReference type="EMBL" id="PDOF01000001">
    <property type="protein sequence ID" value="PYZ97818.1"/>
    <property type="molecule type" value="Genomic_DNA"/>
</dbReference>
<evidence type="ECO:0000256" key="2">
    <source>
        <dbReference type="ARBA" id="ARBA00030881"/>
    </source>
</evidence>
<evidence type="ECO:0000259" key="4">
    <source>
        <dbReference type="SMART" id="SM00644"/>
    </source>
</evidence>
<dbReference type="AlphaFoldDB" id="A0A2W0HVU7"/>
<name>A0A2W0HVU7_9BACI</name>
<dbReference type="PANTHER" id="PTHR11022">
    <property type="entry name" value="PEPTIDOGLYCAN RECOGNITION PROTEIN"/>
    <property type="match status" value="1"/>
</dbReference>
<dbReference type="GO" id="GO:0008745">
    <property type="term" value="F:N-acetylmuramoyl-L-alanine amidase activity"/>
    <property type="evidence" value="ECO:0007669"/>
    <property type="project" value="InterPro"/>
</dbReference>
<protein>
    <recommendedName>
        <fullName evidence="3">Autolysin</fullName>
    </recommendedName>
    <alternativeName>
        <fullName evidence="2">Cell wall hydrolase</fullName>
    </alternativeName>
</protein>
<dbReference type="GO" id="GO:0008270">
    <property type="term" value="F:zinc ion binding"/>
    <property type="evidence" value="ECO:0007669"/>
    <property type="project" value="InterPro"/>
</dbReference>
<evidence type="ECO:0000313" key="6">
    <source>
        <dbReference type="EMBL" id="PYZ97818.1"/>
    </source>
</evidence>
<evidence type="ECO:0000313" key="7">
    <source>
        <dbReference type="Proteomes" id="UP000248066"/>
    </source>
</evidence>
<proteinExistence type="inferred from homology"/>
<evidence type="ECO:0000259" key="5">
    <source>
        <dbReference type="SMART" id="SM00701"/>
    </source>
</evidence>
<feature type="domain" description="Peptidoglycan recognition protein family" evidence="5">
    <location>
        <begin position="7"/>
        <end position="136"/>
    </location>
</feature>
<dbReference type="InterPro" id="IPR006619">
    <property type="entry name" value="PGRP_domain_met/bac"/>
</dbReference>
<dbReference type="InterPro" id="IPR036365">
    <property type="entry name" value="PGBD-like_sf"/>
</dbReference>
<dbReference type="InterPro" id="IPR036366">
    <property type="entry name" value="PGBDSf"/>
</dbReference>
<dbReference type="InterPro" id="IPR002502">
    <property type="entry name" value="Amidase_domain"/>
</dbReference>
<accession>A0A2W0HVU7</accession>
<gene>
    <name evidence="6" type="ORF">CR205_04275</name>
</gene>
<comment type="similarity">
    <text evidence="1">Belongs to the N-acetylmuramoyl-L-alanine amidase 2 family.</text>
</comment>
<dbReference type="InterPro" id="IPR036505">
    <property type="entry name" value="Amidase/PGRP_sf"/>
</dbReference>
<dbReference type="Gene3D" id="3.40.80.10">
    <property type="entry name" value="Peptidoglycan recognition protein-like"/>
    <property type="match status" value="1"/>
</dbReference>
<feature type="domain" description="N-acetylmuramoyl-L-alanine amidase" evidence="4">
    <location>
        <begin position="15"/>
        <end position="144"/>
    </location>
</feature>
<dbReference type="RefSeq" id="WP_110517284.1">
    <property type="nucleotide sequence ID" value="NZ_PDOF01000001.1"/>
</dbReference>
<dbReference type="InterPro" id="IPR002477">
    <property type="entry name" value="Peptidoglycan-bd-like"/>
</dbReference>
<dbReference type="GO" id="GO:0009253">
    <property type="term" value="P:peptidoglycan catabolic process"/>
    <property type="evidence" value="ECO:0007669"/>
    <property type="project" value="InterPro"/>
</dbReference>
<reference evidence="6 7" key="1">
    <citation type="submission" date="2017-10" db="EMBL/GenBank/DDBJ databases">
        <title>Bacillus sp. nov., a halophilic bacterium isolated from a Yangshapao Lake.</title>
        <authorList>
            <person name="Wang H."/>
        </authorList>
    </citation>
    <scope>NUCLEOTIDE SEQUENCE [LARGE SCALE GENOMIC DNA]</scope>
    <source>
        <strain evidence="6 7">YSP-3</strain>
    </source>
</reference>
<dbReference type="OrthoDB" id="9812621at2"/>
<dbReference type="InterPro" id="IPR015510">
    <property type="entry name" value="PGRP"/>
</dbReference>
<evidence type="ECO:0000256" key="3">
    <source>
        <dbReference type="ARBA" id="ARBA00032390"/>
    </source>
</evidence>
<dbReference type="SMART" id="SM00644">
    <property type="entry name" value="Ami_2"/>
    <property type="match status" value="1"/>
</dbReference>
<dbReference type="SUPFAM" id="SSF47090">
    <property type="entry name" value="PGBD-like"/>
    <property type="match status" value="2"/>
</dbReference>